<feature type="domain" description="Acyl-ACP thioesterase-like C-terminal" evidence="9">
    <location>
        <begin position="156"/>
        <end position="206"/>
    </location>
</feature>
<evidence type="ECO:0008006" key="12">
    <source>
        <dbReference type="Google" id="ProtNLM"/>
    </source>
</evidence>
<comment type="caution">
    <text evidence="10">The sequence shown here is derived from an EMBL/GenBank/DDBJ whole genome shotgun (WGS) entry which is preliminary data.</text>
</comment>
<evidence type="ECO:0000256" key="3">
    <source>
        <dbReference type="ARBA" id="ARBA00022801"/>
    </source>
</evidence>
<reference evidence="10" key="1">
    <citation type="submission" date="2012-11" db="EMBL/GenBank/DDBJ databases">
        <title>Dependencies among metagenomic species, viruses, plasmids and units of genetic variation.</title>
        <authorList>
            <person name="Nielsen H.B."/>
            <person name="Almeida M."/>
            <person name="Juncker A.S."/>
            <person name="Rasmussen S."/>
            <person name="Li J."/>
            <person name="Sunagawa S."/>
            <person name="Plichta D."/>
            <person name="Gautier L."/>
            <person name="Le Chatelier E."/>
            <person name="Peletier E."/>
            <person name="Bonde I."/>
            <person name="Nielsen T."/>
            <person name="Manichanh C."/>
            <person name="Arumugam M."/>
            <person name="Batto J."/>
            <person name="Santos M.B.Q.D."/>
            <person name="Blom N."/>
            <person name="Borruel N."/>
            <person name="Burgdorf K.S."/>
            <person name="Boumezbeur F."/>
            <person name="Casellas F."/>
            <person name="Dore J."/>
            <person name="Guarner F."/>
            <person name="Hansen T."/>
            <person name="Hildebrand F."/>
            <person name="Kaas R.S."/>
            <person name="Kennedy S."/>
            <person name="Kristiansen K."/>
            <person name="Kultima J.R."/>
            <person name="Leonard P."/>
            <person name="Levenez F."/>
            <person name="Lund O."/>
            <person name="Moumen B."/>
            <person name="Le Paslier D."/>
            <person name="Pons N."/>
            <person name="Pedersen O."/>
            <person name="Prifti E."/>
            <person name="Qin J."/>
            <person name="Raes J."/>
            <person name="Tap J."/>
            <person name="Tims S."/>
            <person name="Ussery D.W."/>
            <person name="Yamada T."/>
            <person name="MetaHit consortium"/>
            <person name="Renault P."/>
            <person name="Sicheritz-Ponten T."/>
            <person name="Bork P."/>
            <person name="Wang J."/>
            <person name="Brunak S."/>
            <person name="Ehrlich S.D."/>
        </authorList>
    </citation>
    <scope>NUCLEOTIDE SEQUENCE [LARGE SCALE GENOMIC DNA]</scope>
</reference>
<evidence type="ECO:0000256" key="7">
    <source>
        <dbReference type="ARBA" id="ARBA00023160"/>
    </source>
</evidence>
<name>R7AR49_9FIRM</name>
<evidence type="ECO:0000259" key="8">
    <source>
        <dbReference type="Pfam" id="PF01643"/>
    </source>
</evidence>
<dbReference type="CDD" id="cd00586">
    <property type="entry name" value="4HBT"/>
    <property type="match status" value="1"/>
</dbReference>
<dbReference type="AlphaFoldDB" id="R7AR49"/>
<dbReference type="InterPro" id="IPR029069">
    <property type="entry name" value="HotDog_dom_sf"/>
</dbReference>
<dbReference type="PANTHER" id="PTHR31727">
    <property type="entry name" value="OLEOYL-ACYL CARRIER PROTEIN THIOESTERASE 1, CHLOROPLASTIC"/>
    <property type="match status" value="1"/>
</dbReference>
<evidence type="ECO:0000256" key="5">
    <source>
        <dbReference type="ARBA" id="ARBA00022946"/>
    </source>
</evidence>
<organism evidence="10 11">
    <name type="scientific">Bacteroides pectinophilus CAG:437</name>
    <dbReference type="NCBI Taxonomy" id="1263051"/>
    <lineage>
        <taxon>Bacteria</taxon>
        <taxon>Bacillati</taxon>
        <taxon>Bacillota</taxon>
        <taxon>Clostridia</taxon>
        <taxon>Eubacteriales</taxon>
    </lineage>
</organism>
<gene>
    <name evidence="10" type="ORF">BN656_00611</name>
</gene>
<dbReference type="EMBL" id="CBHH010000022">
    <property type="protein sequence ID" value="CDD55906.1"/>
    <property type="molecule type" value="Genomic_DNA"/>
</dbReference>
<dbReference type="InterPro" id="IPR045023">
    <property type="entry name" value="FATA/B"/>
</dbReference>
<dbReference type="GO" id="GO:0016297">
    <property type="term" value="F:fatty acyl-[ACP] hydrolase activity"/>
    <property type="evidence" value="ECO:0007669"/>
    <property type="project" value="InterPro"/>
</dbReference>
<dbReference type="Gene3D" id="3.10.129.10">
    <property type="entry name" value="Hotdog Thioesterase"/>
    <property type="match status" value="1"/>
</dbReference>
<dbReference type="PANTHER" id="PTHR31727:SF6">
    <property type="entry name" value="OLEOYL-ACYL CARRIER PROTEIN THIOESTERASE 1, CHLOROPLASTIC"/>
    <property type="match status" value="1"/>
</dbReference>
<evidence type="ECO:0000313" key="10">
    <source>
        <dbReference type="EMBL" id="CDD55906.1"/>
    </source>
</evidence>
<keyword evidence="6" id="KW-0443">Lipid metabolism</keyword>
<protein>
    <recommendedName>
        <fullName evidence="12">Acyl-ACP thioesterase</fullName>
    </recommendedName>
</protein>
<evidence type="ECO:0000256" key="6">
    <source>
        <dbReference type="ARBA" id="ARBA00023098"/>
    </source>
</evidence>
<feature type="domain" description="Acyl-ACP thioesterase N-terminal hotdog" evidence="8">
    <location>
        <begin position="7"/>
        <end position="125"/>
    </location>
</feature>
<dbReference type="Pfam" id="PF20791">
    <property type="entry name" value="Acyl-ACP_TE_C"/>
    <property type="match status" value="1"/>
</dbReference>
<evidence type="ECO:0000313" key="11">
    <source>
        <dbReference type="Proteomes" id="UP000018141"/>
    </source>
</evidence>
<comment type="similarity">
    <text evidence="1">Belongs to the acyl-ACP thioesterase family.</text>
</comment>
<keyword evidence="4" id="KW-0276">Fatty acid metabolism</keyword>
<proteinExistence type="inferred from homology"/>
<evidence type="ECO:0000256" key="2">
    <source>
        <dbReference type="ARBA" id="ARBA00022516"/>
    </source>
</evidence>
<dbReference type="Proteomes" id="UP000018141">
    <property type="component" value="Unassembled WGS sequence"/>
</dbReference>
<keyword evidence="2" id="KW-0444">Lipid biosynthesis</keyword>
<dbReference type="InterPro" id="IPR002864">
    <property type="entry name" value="Acyl-ACP_thioesterase_NHD"/>
</dbReference>
<evidence type="ECO:0000259" key="9">
    <source>
        <dbReference type="Pfam" id="PF20791"/>
    </source>
</evidence>
<evidence type="ECO:0000256" key="1">
    <source>
        <dbReference type="ARBA" id="ARBA00006500"/>
    </source>
</evidence>
<accession>R7AR49</accession>
<keyword evidence="5" id="KW-0809">Transit peptide</keyword>
<keyword evidence="7" id="KW-0275">Fatty acid biosynthesis</keyword>
<dbReference type="GO" id="GO:0000036">
    <property type="term" value="F:acyl carrier activity"/>
    <property type="evidence" value="ECO:0007669"/>
    <property type="project" value="TreeGrafter"/>
</dbReference>
<evidence type="ECO:0000256" key="4">
    <source>
        <dbReference type="ARBA" id="ARBA00022832"/>
    </source>
</evidence>
<keyword evidence="3" id="KW-0378">Hydrolase</keyword>
<dbReference type="InterPro" id="IPR049427">
    <property type="entry name" value="Acyl-ACP_TE_C"/>
</dbReference>
<sequence>MYSVNDIIRYSEIAPDEKLSVFGLVNHFQDCSNCQSQSLGVGVDELIKAGRGWLLSYWQIDIKRLPKFGESVTTGTWAYSFERFLGHRNFIMKDASGEVLACADSLWVYVDTASGKPARAEGRLVDAYPIEPKYEGMDYEPRKINTASHYDECGGFYVTKYQLDTNYHVNNAWYIQIAQEYLPDDFVPAMIRVDYKMPAVYGDKIYPYIGWTDEGRIQIDLRDGLNKTYALVEFAEA</sequence>
<dbReference type="Pfam" id="PF01643">
    <property type="entry name" value="Acyl-ACP_TE"/>
    <property type="match status" value="1"/>
</dbReference>
<dbReference type="SUPFAM" id="SSF54637">
    <property type="entry name" value="Thioesterase/thiol ester dehydrase-isomerase"/>
    <property type="match status" value="2"/>
</dbReference>